<keyword evidence="2" id="KW-1185">Reference proteome</keyword>
<organism evidence="1 2">
    <name type="scientific">Rhodopirellula maiorica SM1</name>
    <dbReference type="NCBI Taxonomy" id="1265738"/>
    <lineage>
        <taxon>Bacteria</taxon>
        <taxon>Pseudomonadati</taxon>
        <taxon>Planctomycetota</taxon>
        <taxon>Planctomycetia</taxon>
        <taxon>Pirellulales</taxon>
        <taxon>Pirellulaceae</taxon>
        <taxon>Novipirellula</taxon>
    </lineage>
</organism>
<reference evidence="1 2" key="1">
    <citation type="journal article" date="2013" name="Mar. Genomics">
        <title>Expression of sulfatases in Rhodopirellula baltica and the diversity of sulfatases in the genus Rhodopirellula.</title>
        <authorList>
            <person name="Wegner C.E."/>
            <person name="Richter-Heitmann T."/>
            <person name="Klindworth A."/>
            <person name="Klockow C."/>
            <person name="Richter M."/>
            <person name="Achstetter T."/>
            <person name="Glockner F.O."/>
            <person name="Harder J."/>
        </authorList>
    </citation>
    <scope>NUCLEOTIDE SEQUENCE [LARGE SCALE GENOMIC DNA]</scope>
    <source>
        <strain evidence="1 2">SM1</strain>
    </source>
</reference>
<dbReference type="PATRIC" id="fig|1265738.3.peg.7303"/>
<gene>
    <name evidence="1" type="ORF">RMSM_07321</name>
</gene>
<protein>
    <submittedName>
        <fullName evidence="1">Uncharacterized protein</fullName>
    </submittedName>
</protein>
<proteinExistence type="predicted"/>
<comment type="caution">
    <text evidence="1">The sequence shown here is derived from an EMBL/GenBank/DDBJ whole genome shotgun (WGS) entry which is preliminary data.</text>
</comment>
<dbReference type="AlphaFoldDB" id="M5R8N8"/>
<name>M5R8N8_9BACT</name>
<sequence>MSPIIIRANPVPSAPAYDSGRLSRRGQLNAIYFGSGTARAVRLRRVKRSV</sequence>
<evidence type="ECO:0000313" key="1">
    <source>
        <dbReference type="EMBL" id="EMI15750.1"/>
    </source>
</evidence>
<accession>M5R8N8</accession>
<evidence type="ECO:0000313" key="2">
    <source>
        <dbReference type="Proteomes" id="UP000011991"/>
    </source>
</evidence>
<dbReference type="EMBL" id="ANOG01001043">
    <property type="protein sequence ID" value="EMI15750.1"/>
    <property type="molecule type" value="Genomic_DNA"/>
</dbReference>
<dbReference type="Proteomes" id="UP000011991">
    <property type="component" value="Unassembled WGS sequence"/>
</dbReference>